<protein>
    <submittedName>
        <fullName evidence="2">Uncharacterized protein</fullName>
    </submittedName>
</protein>
<proteinExistence type="predicted"/>
<name>A0A2Z7AGL8_9LAMI</name>
<feature type="region of interest" description="Disordered" evidence="1">
    <location>
        <begin position="205"/>
        <end position="274"/>
    </location>
</feature>
<organism evidence="2 3">
    <name type="scientific">Dorcoceras hygrometricum</name>
    <dbReference type="NCBI Taxonomy" id="472368"/>
    <lineage>
        <taxon>Eukaryota</taxon>
        <taxon>Viridiplantae</taxon>
        <taxon>Streptophyta</taxon>
        <taxon>Embryophyta</taxon>
        <taxon>Tracheophyta</taxon>
        <taxon>Spermatophyta</taxon>
        <taxon>Magnoliopsida</taxon>
        <taxon>eudicotyledons</taxon>
        <taxon>Gunneridae</taxon>
        <taxon>Pentapetalae</taxon>
        <taxon>asterids</taxon>
        <taxon>lamiids</taxon>
        <taxon>Lamiales</taxon>
        <taxon>Gesneriaceae</taxon>
        <taxon>Didymocarpoideae</taxon>
        <taxon>Trichosporeae</taxon>
        <taxon>Loxocarpinae</taxon>
        <taxon>Dorcoceras</taxon>
    </lineage>
</organism>
<gene>
    <name evidence="2" type="ORF">F511_40202</name>
</gene>
<feature type="compositionally biased region" description="Gly residues" evidence="1">
    <location>
        <begin position="259"/>
        <end position="274"/>
    </location>
</feature>
<dbReference type="Proteomes" id="UP000250235">
    <property type="component" value="Unassembled WGS sequence"/>
</dbReference>
<keyword evidence="3" id="KW-1185">Reference proteome</keyword>
<accession>A0A2Z7AGL8</accession>
<feature type="region of interest" description="Disordered" evidence="1">
    <location>
        <begin position="1"/>
        <end position="20"/>
    </location>
</feature>
<dbReference type="AlphaFoldDB" id="A0A2Z7AGL8"/>
<sequence>MGAIHSSQHTAPDATHSSTRCCPTHEMWELPTPLIVANRSQQGEEVRELPARPQQHPGTLRANIQGTAYTDLSSRDKCVYATDAMINTETYTLRKAYTATSIITHAQSKAGLNTYPNKLGRNANRLHKEMSSHTSPASSKRPKAAPNEACQQKESNATTLTSIGAIYRRQSEKIRAFKIATLLATRAWLRPVSRGNRHFTIDCGRLRQSGPRPETGFLRQPALEGPTRSARTDSPRQDWPETIFRRREAAAAAAHEGGGRGGLWRGEGGGGLDD</sequence>
<dbReference type="EMBL" id="KV015090">
    <property type="protein sequence ID" value="KZV20854.1"/>
    <property type="molecule type" value="Genomic_DNA"/>
</dbReference>
<evidence type="ECO:0000313" key="2">
    <source>
        <dbReference type="EMBL" id="KZV20854.1"/>
    </source>
</evidence>
<feature type="compositionally biased region" description="Basic and acidic residues" evidence="1">
    <location>
        <begin position="230"/>
        <end position="249"/>
    </location>
</feature>
<evidence type="ECO:0000313" key="3">
    <source>
        <dbReference type="Proteomes" id="UP000250235"/>
    </source>
</evidence>
<feature type="region of interest" description="Disordered" evidence="1">
    <location>
        <begin position="128"/>
        <end position="156"/>
    </location>
</feature>
<evidence type="ECO:0000256" key="1">
    <source>
        <dbReference type="SAM" id="MobiDB-lite"/>
    </source>
</evidence>
<reference evidence="2 3" key="1">
    <citation type="journal article" date="2015" name="Proc. Natl. Acad. Sci. U.S.A.">
        <title>The resurrection genome of Boea hygrometrica: A blueprint for survival of dehydration.</title>
        <authorList>
            <person name="Xiao L."/>
            <person name="Yang G."/>
            <person name="Zhang L."/>
            <person name="Yang X."/>
            <person name="Zhao S."/>
            <person name="Ji Z."/>
            <person name="Zhou Q."/>
            <person name="Hu M."/>
            <person name="Wang Y."/>
            <person name="Chen M."/>
            <person name="Xu Y."/>
            <person name="Jin H."/>
            <person name="Xiao X."/>
            <person name="Hu G."/>
            <person name="Bao F."/>
            <person name="Hu Y."/>
            <person name="Wan P."/>
            <person name="Li L."/>
            <person name="Deng X."/>
            <person name="Kuang T."/>
            <person name="Xiang C."/>
            <person name="Zhu J.K."/>
            <person name="Oliver M.J."/>
            <person name="He Y."/>
        </authorList>
    </citation>
    <scope>NUCLEOTIDE SEQUENCE [LARGE SCALE GENOMIC DNA]</scope>
    <source>
        <strain evidence="3">cv. XS01</strain>
    </source>
</reference>